<reference evidence="1 2" key="1">
    <citation type="submission" date="2019-05" db="EMBL/GenBank/DDBJ databases">
        <title>Another draft genome of Portunus trituberculatus and its Hox gene families provides insights of decapod evolution.</title>
        <authorList>
            <person name="Jeong J.-H."/>
            <person name="Song I."/>
            <person name="Kim S."/>
            <person name="Choi T."/>
            <person name="Kim D."/>
            <person name="Ryu S."/>
            <person name="Kim W."/>
        </authorList>
    </citation>
    <scope>NUCLEOTIDE SEQUENCE [LARGE SCALE GENOMIC DNA]</scope>
    <source>
        <tissue evidence="1">Muscle</tissue>
    </source>
</reference>
<sequence length="87" mass="9774">MRKKGNGEEEEEECWGDWQVFWCRGRVTYCCPEISNDGEQIPISRAAGKCSLAGRQSWAGDGPCRGRRRAVLSSGRLVFVTPDNRPL</sequence>
<evidence type="ECO:0000313" key="1">
    <source>
        <dbReference type="EMBL" id="MPC70728.1"/>
    </source>
</evidence>
<accession>A0A5B7HPW2</accession>
<comment type="caution">
    <text evidence="1">The sequence shown here is derived from an EMBL/GenBank/DDBJ whole genome shotgun (WGS) entry which is preliminary data.</text>
</comment>
<organism evidence="1 2">
    <name type="scientific">Portunus trituberculatus</name>
    <name type="common">Swimming crab</name>
    <name type="synonym">Neptunus trituberculatus</name>
    <dbReference type="NCBI Taxonomy" id="210409"/>
    <lineage>
        <taxon>Eukaryota</taxon>
        <taxon>Metazoa</taxon>
        <taxon>Ecdysozoa</taxon>
        <taxon>Arthropoda</taxon>
        <taxon>Crustacea</taxon>
        <taxon>Multicrustacea</taxon>
        <taxon>Malacostraca</taxon>
        <taxon>Eumalacostraca</taxon>
        <taxon>Eucarida</taxon>
        <taxon>Decapoda</taxon>
        <taxon>Pleocyemata</taxon>
        <taxon>Brachyura</taxon>
        <taxon>Eubrachyura</taxon>
        <taxon>Portunoidea</taxon>
        <taxon>Portunidae</taxon>
        <taxon>Portuninae</taxon>
        <taxon>Portunus</taxon>
    </lineage>
</organism>
<name>A0A5B7HPW2_PORTR</name>
<gene>
    <name evidence="1" type="ORF">E2C01_064982</name>
</gene>
<keyword evidence="2" id="KW-1185">Reference proteome</keyword>
<protein>
    <submittedName>
        <fullName evidence="1">Uncharacterized protein</fullName>
    </submittedName>
</protein>
<dbReference type="Proteomes" id="UP000324222">
    <property type="component" value="Unassembled WGS sequence"/>
</dbReference>
<evidence type="ECO:0000313" key="2">
    <source>
        <dbReference type="Proteomes" id="UP000324222"/>
    </source>
</evidence>
<proteinExistence type="predicted"/>
<dbReference type="AlphaFoldDB" id="A0A5B7HPW2"/>
<dbReference type="EMBL" id="VSRR010031595">
    <property type="protein sequence ID" value="MPC70728.1"/>
    <property type="molecule type" value="Genomic_DNA"/>
</dbReference>